<evidence type="ECO:0000256" key="3">
    <source>
        <dbReference type="ARBA" id="ARBA00023163"/>
    </source>
</evidence>
<name>A0A919USI5_9ACTN</name>
<dbReference type="Proteomes" id="UP000640052">
    <property type="component" value="Unassembled WGS sequence"/>
</dbReference>
<dbReference type="PROSITE" id="PS50977">
    <property type="entry name" value="HTH_TETR_2"/>
    <property type="match status" value="1"/>
</dbReference>
<keyword evidence="3" id="KW-0804">Transcription</keyword>
<proteinExistence type="predicted"/>
<dbReference type="InterPro" id="IPR009057">
    <property type="entry name" value="Homeodomain-like_sf"/>
</dbReference>
<evidence type="ECO:0000256" key="2">
    <source>
        <dbReference type="ARBA" id="ARBA00023125"/>
    </source>
</evidence>
<dbReference type="InterPro" id="IPR050109">
    <property type="entry name" value="HTH-type_TetR-like_transc_reg"/>
</dbReference>
<evidence type="ECO:0000313" key="7">
    <source>
        <dbReference type="Proteomes" id="UP000640052"/>
    </source>
</evidence>
<feature type="domain" description="HTH tetR-type" evidence="5">
    <location>
        <begin position="3"/>
        <end position="63"/>
    </location>
</feature>
<accession>A0A919USI5</accession>
<dbReference type="SUPFAM" id="SSF46689">
    <property type="entry name" value="Homeodomain-like"/>
    <property type="match status" value="1"/>
</dbReference>
<dbReference type="AlphaFoldDB" id="A0A919USI5"/>
<dbReference type="InterPro" id="IPR025996">
    <property type="entry name" value="MT1864/Rv1816-like_C"/>
</dbReference>
<dbReference type="RefSeq" id="WP_239162278.1">
    <property type="nucleotide sequence ID" value="NZ_BOOA01000116.1"/>
</dbReference>
<reference evidence="6" key="1">
    <citation type="submission" date="2021-01" db="EMBL/GenBank/DDBJ databases">
        <title>Whole genome shotgun sequence of Acrocarpospora phusangensis NBRC 108782.</title>
        <authorList>
            <person name="Komaki H."/>
            <person name="Tamura T."/>
        </authorList>
    </citation>
    <scope>NUCLEOTIDE SEQUENCE</scope>
    <source>
        <strain evidence="6">NBRC 108782</strain>
    </source>
</reference>
<evidence type="ECO:0000259" key="5">
    <source>
        <dbReference type="PROSITE" id="PS50977"/>
    </source>
</evidence>
<dbReference type="EMBL" id="BOOA01000116">
    <property type="protein sequence ID" value="GIH29252.1"/>
    <property type="molecule type" value="Genomic_DNA"/>
</dbReference>
<dbReference type="Pfam" id="PF00440">
    <property type="entry name" value="TetR_N"/>
    <property type="match status" value="1"/>
</dbReference>
<dbReference type="GO" id="GO:0003700">
    <property type="term" value="F:DNA-binding transcription factor activity"/>
    <property type="evidence" value="ECO:0007669"/>
    <property type="project" value="TreeGrafter"/>
</dbReference>
<dbReference type="PANTHER" id="PTHR30055">
    <property type="entry name" value="HTH-TYPE TRANSCRIPTIONAL REGULATOR RUTR"/>
    <property type="match status" value="1"/>
</dbReference>
<protein>
    <submittedName>
        <fullName evidence="6">TetR family transcriptional regulator</fullName>
    </submittedName>
</protein>
<keyword evidence="7" id="KW-1185">Reference proteome</keyword>
<dbReference type="SUPFAM" id="SSF48498">
    <property type="entry name" value="Tetracyclin repressor-like, C-terminal domain"/>
    <property type="match status" value="1"/>
</dbReference>
<dbReference type="GO" id="GO:0000976">
    <property type="term" value="F:transcription cis-regulatory region binding"/>
    <property type="evidence" value="ECO:0007669"/>
    <property type="project" value="TreeGrafter"/>
</dbReference>
<evidence type="ECO:0000256" key="1">
    <source>
        <dbReference type="ARBA" id="ARBA00023015"/>
    </source>
</evidence>
<dbReference type="PANTHER" id="PTHR30055:SF243">
    <property type="entry name" value="HTH-TYPE TRANSCRIPTIONAL REGULATOR RV1816"/>
    <property type="match status" value="1"/>
</dbReference>
<dbReference type="Gene3D" id="1.10.357.10">
    <property type="entry name" value="Tetracycline Repressor, domain 2"/>
    <property type="match status" value="1"/>
</dbReference>
<dbReference type="InterPro" id="IPR001647">
    <property type="entry name" value="HTH_TetR"/>
</dbReference>
<evidence type="ECO:0000256" key="4">
    <source>
        <dbReference type="PROSITE-ProRule" id="PRU00335"/>
    </source>
</evidence>
<dbReference type="Pfam" id="PF13305">
    <property type="entry name" value="TetR_C_33"/>
    <property type="match status" value="1"/>
</dbReference>
<feature type="DNA-binding region" description="H-T-H motif" evidence="4">
    <location>
        <begin position="26"/>
        <end position="45"/>
    </location>
</feature>
<keyword evidence="1" id="KW-0805">Transcription regulation</keyword>
<keyword evidence="2 4" id="KW-0238">DNA-binding</keyword>
<organism evidence="6 7">
    <name type="scientific">Acrocarpospora phusangensis</name>
    <dbReference type="NCBI Taxonomy" id="1070424"/>
    <lineage>
        <taxon>Bacteria</taxon>
        <taxon>Bacillati</taxon>
        <taxon>Actinomycetota</taxon>
        <taxon>Actinomycetes</taxon>
        <taxon>Streptosporangiales</taxon>
        <taxon>Streptosporangiaceae</taxon>
        <taxon>Acrocarpospora</taxon>
    </lineage>
</organism>
<sequence>MRAELVREITDIARSHLADEGASGLSLRAIAREMGMVSSAIHRYFATKDDLLTALIMDGYNAAGATLESADAACSPGDYPGRWLAVCHALRSWALANPHEYALIYGSPVPGYRAPEDTIVPAGRSTTVYGRILADAHEAGRLVPPDTMGPPVPAILSEDAQAVRSVMPGVSDDLVSRAIIAWTGLYGMISFELFGQFNNVITHRTEFFDHNMRALAAFLGLR</sequence>
<gene>
    <name evidence="6" type="ORF">Aph01nite_75620</name>
</gene>
<comment type="caution">
    <text evidence="6">The sequence shown here is derived from an EMBL/GenBank/DDBJ whole genome shotgun (WGS) entry which is preliminary data.</text>
</comment>
<dbReference type="InterPro" id="IPR036271">
    <property type="entry name" value="Tet_transcr_reg_TetR-rel_C_sf"/>
</dbReference>
<evidence type="ECO:0000313" key="6">
    <source>
        <dbReference type="EMBL" id="GIH29252.1"/>
    </source>
</evidence>